<evidence type="ECO:0000256" key="6">
    <source>
        <dbReference type="ARBA" id="ARBA00022603"/>
    </source>
</evidence>
<evidence type="ECO:0000313" key="13">
    <source>
        <dbReference type="Proteomes" id="UP001595698"/>
    </source>
</evidence>
<name>A0ABV8EVR5_9ACTN</name>
<comment type="subcellular location">
    <subcellularLocation>
        <location evidence="1">Cytoplasm</location>
    </subcellularLocation>
</comment>
<evidence type="ECO:0000256" key="4">
    <source>
        <dbReference type="ARBA" id="ARBA00013346"/>
    </source>
</evidence>
<evidence type="ECO:0000313" key="12">
    <source>
        <dbReference type="EMBL" id="MFC3979751.1"/>
    </source>
</evidence>
<comment type="caution">
    <text evidence="12">The sequence shown here is derived from an EMBL/GenBank/DDBJ whole genome shotgun (WGS) entry which is preliminary data.</text>
</comment>
<keyword evidence="5" id="KW-0963">Cytoplasm</keyword>
<gene>
    <name evidence="12" type="ORF">ACFOYY_06455</name>
</gene>
<evidence type="ECO:0000256" key="3">
    <source>
        <dbReference type="ARBA" id="ARBA00011890"/>
    </source>
</evidence>
<dbReference type="PANTHER" id="PTHR11579:SF0">
    <property type="entry name" value="PROTEIN-L-ISOASPARTATE(D-ASPARTATE) O-METHYLTRANSFERASE"/>
    <property type="match status" value="1"/>
</dbReference>
<dbReference type="Proteomes" id="UP001595698">
    <property type="component" value="Unassembled WGS sequence"/>
</dbReference>
<dbReference type="Gene3D" id="3.40.50.150">
    <property type="entry name" value="Vaccinia Virus protein VP39"/>
    <property type="match status" value="1"/>
</dbReference>
<evidence type="ECO:0000256" key="2">
    <source>
        <dbReference type="ARBA" id="ARBA00005369"/>
    </source>
</evidence>
<evidence type="ECO:0000256" key="9">
    <source>
        <dbReference type="ARBA" id="ARBA00030757"/>
    </source>
</evidence>
<dbReference type="InterPro" id="IPR000682">
    <property type="entry name" value="PCMT"/>
</dbReference>
<sequence length="371" mass="40205">MTDLIDRIAGPFEALGPRWLEALKANPRELFIPGQAWVSPGDGPGYVIDRDADTSAWEKVVYSDISIVTQIDDGATPLVEGYEEGSLYSSSNSMPTIVATELGLLGLHADDHVLEIGTGTGWTAALVSSFVGGGQVTSVEIDADVHRQARANLARAGRDAVRLVHGDGALGYPGGQPYDAVHVTVGATEASPAWIRQTRPGGTVVFPWMPMWRYGAFVVLRALGDGTAVGRVESGCSFMMMRGQRPEELRGLGDDVRRRPARIDPRRITGEWAASVFLNAMLPGVVCTTEHDGGFVLWAHSDTSAAYVAWSEGENDWIVRYSGDRDVYGEAEEAFLRWISWGCPADDRYGYTATPEGDVIWVDHPGRVVNP</sequence>
<dbReference type="Pfam" id="PF01135">
    <property type="entry name" value="PCMT"/>
    <property type="match status" value="1"/>
</dbReference>
<comment type="similarity">
    <text evidence="2">Belongs to the methyltransferase superfamily. L-isoaspartyl/D-aspartyl protein methyltransferase family.</text>
</comment>
<dbReference type="EC" id="2.1.1.77" evidence="3"/>
<evidence type="ECO:0000256" key="1">
    <source>
        <dbReference type="ARBA" id="ARBA00004496"/>
    </source>
</evidence>
<dbReference type="RefSeq" id="WP_386188594.1">
    <property type="nucleotide sequence ID" value="NZ_JBHSBC010000004.1"/>
</dbReference>
<evidence type="ECO:0000256" key="10">
    <source>
        <dbReference type="ARBA" id="ARBA00031323"/>
    </source>
</evidence>
<protein>
    <recommendedName>
        <fullName evidence="4">Protein-L-isoaspartate O-methyltransferase</fullName>
        <ecNumber evidence="3">2.1.1.77</ecNumber>
    </recommendedName>
    <alternativeName>
        <fullName evidence="11">L-isoaspartyl protein carboxyl methyltransferase</fullName>
    </alternativeName>
    <alternativeName>
        <fullName evidence="9">Protein L-isoaspartyl methyltransferase</fullName>
    </alternativeName>
    <alternativeName>
        <fullName evidence="10">Protein-beta-aspartate methyltransferase</fullName>
    </alternativeName>
</protein>
<dbReference type="PANTHER" id="PTHR11579">
    <property type="entry name" value="PROTEIN-L-ISOASPARTATE O-METHYLTRANSFERASE"/>
    <property type="match status" value="1"/>
</dbReference>
<evidence type="ECO:0000256" key="8">
    <source>
        <dbReference type="ARBA" id="ARBA00022691"/>
    </source>
</evidence>
<keyword evidence="6 12" id="KW-0489">Methyltransferase</keyword>
<dbReference type="GO" id="GO:0032259">
    <property type="term" value="P:methylation"/>
    <property type="evidence" value="ECO:0007669"/>
    <property type="project" value="UniProtKB-KW"/>
</dbReference>
<evidence type="ECO:0000256" key="11">
    <source>
        <dbReference type="ARBA" id="ARBA00031350"/>
    </source>
</evidence>
<keyword evidence="13" id="KW-1185">Reference proteome</keyword>
<dbReference type="InterPro" id="IPR029063">
    <property type="entry name" value="SAM-dependent_MTases_sf"/>
</dbReference>
<proteinExistence type="inferred from homology"/>
<dbReference type="GO" id="GO:0008168">
    <property type="term" value="F:methyltransferase activity"/>
    <property type="evidence" value="ECO:0007669"/>
    <property type="project" value="UniProtKB-KW"/>
</dbReference>
<dbReference type="EMBL" id="JBHSBC010000004">
    <property type="protein sequence ID" value="MFC3979751.1"/>
    <property type="molecule type" value="Genomic_DNA"/>
</dbReference>
<evidence type="ECO:0000256" key="7">
    <source>
        <dbReference type="ARBA" id="ARBA00022679"/>
    </source>
</evidence>
<evidence type="ECO:0000256" key="5">
    <source>
        <dbReference type="ARBA" id="ARBA00022490"/>
    </source>
</evidence>
<organism evidence="12 13">
    <name type="scientific">Streptosporangium jomthongense</name>
    <dbReference type="NCBI Taxonomy" id="1193683"/>
    <lineage>
        <taxon>Bacteria</taxon>
        <taxon>Bacillati</taxon>
        <taxon>Actinomycetota</taxon>
        <taxon>Actinomycetes</taxon>
        <taxon>Streptosporangiales</taxon>
        <taxon>Streptosporangiaceae</taxon>
        <taxon>Streptosporangium</taxon>
    </lineage>
</organism>
<reference evidence="13" key="1">
    <citation type="journal article" date="2019" name="Int. J. Syst. Evol. Microbiol.">
        <title>The Global Catalogue of Microorganisms (GCM) 10K type strain sequencing project: providing services to taxonomists for standard genome sequencing and annotation.</title>
        <authorList>
            <consortium name="The Broad Institute Genomics Platform"/>
            <consortium name="The Broad Institute Genome Sequencing Center for Infectious Disease"/>
            <person name="Wu L."/>
            <person name="Ma J."/>
        </authorList>
    </citation>
    <scope>NUCLEOTIDE SEQUENCE [LARGE SCALE GENOMIC DNA]</scope>
    <source>
        <strain evidence="13">TBRC 7912</strain>
    </source>
</reference>
<keyword evidence="8" id="KW-0949">S-adenosyl-L-methionine</keyword>
<dbReference type="CDD" id="cd02440">
    <property type="entry name" value="AdoMet_MTases"/>
    <property type="match status" value="1"/>
</dbReference>
<dbReference type="SUPFAM" id="SSF53335">
    <property type="entry name" value="S-adenosyl-L-methionine-dependent methyltransferases"/>
    <property type="match status" value="1"/>
</dbReference>
<accession>A0ABV8EVR5</accession>
<keyword evidence="7" id="KW-0808">Transferase</keyword>